<name>A0A0K2TIL9_LEPSM</name>
<dbReference type="EMBL" id="HACA01008423">
    <property type="protein sequence ID" value="CDW25784.1"/>
    <property type="molecule type" value="Transcribed_RNA"/>
</dbReference>
<protein>
    <submittedName>
        <fullName evidence="1">Uncharacterized protein</fullName>
    </submittedName>
</protein>
<proteinExistence type="predicted"/>
<dbReference type="AlphaFoldDB" id="A0A0K2TIL9"/>
<sequence>MNCLANDFSVAHRTIVCFIRIPHLLLTERQKAREVQGNPYMDQGKLRKFARTRRFSQLINFTTTGTIAGS</sequence>
<organism evidence="1">
    <name type="scientific">Lepeophtheirus salmonis</name>
    <name type="common">Salmon louse</name>
    <name type="synonym">Caligus salmonis</name>
    <dbReference type="NCBI Taxonomy" id="72036"/>
    <lineage>
        <taxon>Eukaryota</taxon>
        <taxon>Metazoa</taxon>
        <taxon>Ecdysozoa</taxon>
        <taxon>Arthropoda</taxon>
        <taxon>Crustacea</taxon>
        <taxon>Multicrustacea</taxon>
        <taxon>Hexanauplia</taxon>
        <taxon>Copepoda</taxon>
        <taxon>Siphonostomatoida</taxon>
        <taxon>Caligidae</taxon>
        <taxon>Lepeophtheirus</taxon>
    </lineage>
</organism>
<evidence type="ECO:0000313" key="1">
    <source>
        <dbReference type="EMBL" id="CDW25784.1"/>
    </source>
</evidence>
<accession>A0A0K2TIL9</accession>
<reference evidence="1" key="1">
    <citation type="submission" date="2014-05" db="EMBL/GenBank/DDBJ databases">
        <authorList>
            <person name="Chronopoulou M."/>
        </authorList>
    </citation>
    <scope>NUCLEOTIDE SEQUENCE</scope>
    <source>
        <tissue evidence="1">Whole organism</tissue>
    </source>
</reference>